<keyword evidence="2" id="KW-1185">Reference proteome</keyword>
<organism evidence="1 2">
    <name type="scientific">Novosphingobium rhizovicinum</name>
    <dbReference type="NCBI Taxonomy" id="3228928"/>
    <lineage>
        <taxon>Bacteria</taxon>
        <taxon>Pseudomonadati</taxon>
        <taxon>Pseudomonadota</taxon>
        <taxon>Alphaproteobacteria</taxon>
        <taxon>Sphingomonadales</taxon>
        <taxon>Sphingomonadaceae</taxon>
        <taxon>Novosphingobium</taxon>
    </lineage>
</organism>
<name>A0ABV3RAD5_9SPHN</name>
<dbReference type="Proteomes" id="UP001556118">
    <property type="component" value="Unassembled WGS sequence"/>
</dbReference>
<sequence length="55" mass="5719">MRSEMQMSLFKNEFSRFFALGFLGGAALVVATISLDGSNDLAAGIVPPAEAAVAQ</sequence>
<dbReference type="EMBL" id="JBFNXR010000021">
    <property type="protein sequence ID" value="MEW9854699.1"/>
    <property type="molecule type" value="Genomic_DNA"/>
</dbReference>
<evidence type="ECO:0000313" key="2">
    <source>
        <dbReference type="Proteomes" id="UP001556118"/>
    </source>
</evidence>
<proteinExistence type="predicted"/>
<gene>
    <name evidence="1" type="ORF">ABUH87_05850</name>
</gene>
<protein>
    <submittedName>
        <fullName evidence="1">Uncharacterized protein</fullName>
    </submittedName>
</protein>
<accession>A0ABV3RAD5</accession>
<comment type="caution">
    <text evidence="1">The sequence shown here is derived from an EMBL/GenBank/DDBJ whole genome shotgun (WGS) entry which is preliminary data.</text>
</comment>
<dbReference type="RefSeq" id="WP_367771057.1">
    <property type="nucleotide sequence ID" value="NZ_JBFNXR010000021.1"/>
</dbReference>
<evidence type="ECO:0000313" key="1">
    <source>
        <dbReference type="EMBL" id="MEW9854699.1"/>
    </source>
</evidence>
<reference evidence="1 2" key="1">
    <citation type="submission" date="2024-06" db="EMBL/GenBank/DDBJ databases">
        <title>Novosphingobium rhizovicinus M1R2S20.</title>
        <authorList>
            <person name="Sun J.-Q."/>
        </authorList>
    </citation>
    <scope>NUCLEOTIDE SEQUENCE [LARGE SCALE GENOMIC DNA]</scope>
    <source>
        <strain evidence="1 2">M1R2S20</strain>
    </source>
</reference>